<dbReference type="InterPro" id="IPR035983">
    <property type="entry name" value="Hect_E3_ubiquitin_ligase"/>
</dbReference>
<protein>
    <recommendedName>
        <fullName evidence="4">HECT domain-containing protein</fullName>
    </recommendedName>
</protein>
<dbReference type="Proteomes" id="UP000261420">
    <property type="component" value="Unplaced"/>
</dbReference>
<feature type="domain" description="HECT" evidence="4">
    <location>
        <begin position="139"/>
        <end position="188"/>
    </location>
</feature>
<evidence type="ECO:0000256" key="3">
    <source>
        <dbReference type="PROSITE-ProRule" id="PRU00104"/>
    </source>
</evidence>
<sequence length="188" mass="20892">SLSVSLSLSPIQIELADSLASLQDVLLKHSSLLQTARCFRHVSSVEDRHTVVAEYLKWYITDRNYSAIERFKQGLASLHFLDALCQHPSVLAPVLCHMDKRLTATELEQLFRPQLSLAGSNRRTTENLVFMFSTGLKSIPPAGMTQESMYPLANTCANTITLPLLQTYSLFKANMDFGILNSPGFGSL</sequence>
<dbReference type="Gene3D" id="3.30.2410.10">
    <property type="entry name" value="Hect, E3 ligase catalytic domain"/>
    <property type="match status" value="1"/>
</dbReference>
<evidence type="ECO:0000313" key="6">
    <source>
        <dbReference type="Proteomes" id="UP000261420"/>
    </source>
</evidence>
<name>A0A3B4TCS3_SERDU</name>
<dbReference type="STRING" id="41447.ENSSDUP00000003916"/>
<feature type="active site" description="Glycyl thioester intermediate" evidence="3">
    <location>
        <position position="156"/>
    </location>
</feature>
<dbReference type="GO" id="GO:0004842">
    <property type="term" value="F:ubiquitin-protein transferase activity"/>
    <property type="evidence" value="ECO:0007669"/>
    <property type="project" value="InterPro"/>
</dbReference>
<accession>A0A3B4TCS3</accession>
<dbReference type="GeneTree" id="ENSGT00950000182865"/>
<reference evidence="5" key="1">
    <citation type="submission" date="2025-08" db="UniProtKB">
        <authorList>
            <consortium name="Ensembl"/>
        </authorList>
    </citation>
    <scope>IDENTIFICATION</scope>
</reference>
<evidence type="ECO:0000256" key="1">
    <source>
        <dbReference type="ARBA" id="ARBA00022679"/>
    </source>
</evidence>
<organism evidence="5 6">
    <name type="scientific">Seriola dumerili</name>
    <name type="common">Greater amberjack</name>
    <name type="synonym">Caranx dumerili</name>
    <dbReference type="NCBI Taxonomy" id="41447"/>
    <lineage>
        <taxon>Eukaryota</taxon>
        <taxon>Metazoa</taxon>
        <taxon>Chordata</taxon>
        <taxon>Craniata</taxon>
        <taxon>Vertebrata</taxon>
        <taxon>Euteleostomi</taxon>
        <taxon>Actinopterygii</taxon>
        <taxon>Neopterygii</taxon>
        <taxon>Teleostei</taxon>
        <taxon>Neoteleostei</taxon>
        <taxon>Acanthomorphata</taxon>
        <taxon>Carangaria</taxon>
        <taxon>Carangiformes</taxon>
        <taxon>Carangidae</taxon>
        <taxon>Seriola</taxon>
    </lineage>
</organism>
<dbReference type="SUPFAM" id="SSF56204">
    <property type="entry name" value="Hect, E3 ligase catalytic domain"/>
    <property type="match status" value="1"/>
</dbReference>
<dbReference type="AlphaFoldDB" id="A0A3B4TCS3"/>
<reference evidence="5" key="2">
    <citation type="submission" date="2025-09" db="UniProtKB">
        <authorList>
            <consortium name="Ensembl"/>
        </authorList>
    </citation>
    <scope>IDENTIFICATION</scope>
</reference>
<evidence type="ECO:0000259" key="4">
    <source>
        <dbReference type="PROSITE" id="PS50237"/>
    </source>
</evidence>
<proteinExistence type="predicted"/>
<keyword evidence="1" id="KW-0808">Transferase</keyword>
<evidence type="ECO:0000313" key="5">
    <source>
        <dbReference type="Ensembl" id="ENSSDUP00000003916.1"/>
    </source>
</evidence>
<evidence type="ECO:0000256" key="2">
    <source>
        <dbReference type="ARBA" id="ARBA00022786"/>
    </source>
</evidence>
<dbReference type="InterPro" id="IPR000569">
    <property type="entry name" value="HECT_dom"/>
</dbReference>
<dbReference type="Ensembl" id="ENSSDUT00000004000.1">
    <property type="protein sequence ID" value="ENSSDUP00000003916.1"/>
    <property type="gene ID" value="ENSSDUG00000002953.1"/>
</dbReference>
<keyword evidence="2 3" id="KW-0833">Ubl conjugation pathway</keyword>
<dbReference type="OMA" id="TCANTIK"/>
<dbReference type="PROSITE" id="PS50237">
    <property type="entry name" value="HECT"/>
    <property type="match status" value="1"/>
</dbReference>
<keyword evidence="6" id="KW-1185">Reference proteome</keyword>